<evidence type="ECO:0000256" key="7">
    <source>
        <dbReference type="ARBA" id="ARBA00022475"/>
    </source>
</evidence>
<dbReference type="GO" id="GO:0003725">
    <property type="term" value="F:double-stranded RNA binding"/>
    <property type="evidence" value="ECO:0007669"/>
    <property type="project" value="InterPro"/>
</dbReference>
<comment type="subcellular location">
    <subcellularLocation>
        <location evidence="2">Cell membrane</location>
        <topology evidence="2">Peripheral membrane protein</topology>
    </subcellularLocation>
    <subcellularLocation>
        <location evidence="3">Cytoplasm</location>
    </subcellularLocation>
    <subcellularLocation>
        <location evidence="1">Mitochondrion</location>
    </subcellularLocation>
</comment>
<comment type="caution">
    <text evidence="17">The sequence shown here is derived from an EMBL/GenBank/DDBJ whole genome shotgun (WGS) entry which is preliminary data.</text>
</comment>
<dbReference type="PROSITE" id="PS51163">
    <property type="entry name" value="YRDC"/>
    <property type="match status" value="1"/>
</dbReference>
<evidence type="ECO:0000256" key="6">
    <source>
        <dbReference type="ARBA" id="ARBA00015492"/>
    </source>
</evidence>
<keyword evidence="8" id="KW-0963">Cytoplasm</keyword>
<dbReference type="GO" id="GO:0005886">
    <property type="term" value="C:plasma membrane"/>
    <property type="evidence" value="ECO:0007669"/>
    <property type="project" value="UniProtKB-SubCell"/>
</dbReference>
<evidence type="ECO:0000256" key="2">
    <source>
        <dbReference type="ARBA" id="ARBA00004202"/>
    </source>
</evidence>
<evidence type="ECO:0000256" key="1">
    <source>
        <dbReference type="ARBA" id="ARBA00004173"/>
    </source>
</evidence>
<proteinExistence type="inferred from homology"/>
<keyword evidence="7" id="KW-1003">Cell membrane</keyword>
<evidence type="ECO:0000256" key="11">
    <source>
        <dbReference type="ARBA" id="ARBA00023128"/>
    </source>
</evidence>
<evidence type="ECO:0000256" key="3">
    <source>
        <dbReference type="ARBA" id="ARBA00004496"/>
    </source>
</evidence>
<dbReference type="PANTHER" id="PTHR17490:SF10">
    <property type="entry name" value="THREONYLCARBAMOYL-AMP SYNTHASE"/>
    <property type="match status" value="1"/>
</dbReference>
<protein>
    <recommendedName>
        <fullName evidence="6">Threonylcarbamoyl-AMP synthase</fullName>
        <ecNumber evidence="5">2.7.7.87</ecNumber>
    </recommendedName>
</protein>
<gene>
    <name evidence="17" type="primary">RvY_08350-1</name>
    <name evidence="17" type="synonym">RvY_08350.1</name>
    <name evidence="17" type="ORF">RvY_08350</name>
</gene>
<dbReference type="InterPro" id="IPR017945">
    <property type="entry name" value="DHBP_synth_RibB-like_a/b_dom"/>
</dbReference>
<keyword evidence="9" id="KW-0808">Transferase</keyword>
<keyword evidence="11" id="KW-0496">Mitochondrion</keyword>
<comment type="similarity">
    <text evidence="4">Belongs to the SUA5 family.</text>
</comment>
<evidence type="ECO:0000256" key="15">
    <source>
        <dbReference type="ARBA" id="ARBA00063146"/>
    </source>
</evidence>
<dbReference type="InterPro" id="IPR006070">
    <property type="entry name" value="Sua5-like_dom"/>
</dbReference>
<dbReference type="Pfam" id="PF01300">
    <property type="entry name" value="Sua5_yciO_yrdC"/>
    <property type="match status" value="1"/>
</dbReference>
<evidence type="ECO:0000256" key="9">
    <source>
        <dbReference type="ARBA" id="ARBA00022679"/>
    </source>
</evidence>
<reference evidence="17 18" key="1">
    <citation type="journal article" date="2016" name="Nat. Commun.">
        <title>Extremotolerant tardigrade genome and improved radiotolerance of human cultured cells by tardigrade-unique protein.</title>
        <authorList>
            <person name="Hashimoto T."/>
            <person name="Horikawa D.D."/>
            <person name="Saito Y."/>
            <person name="Kuwahara H."/>
            <person name="Kozuka-Hata H."/>
            <person name="Shin-I T."/>
            <person name="Minakuchi Y."/>
            <person name="Ohishi K."/>
            <person name="Motoyama A."/>
            <person name="Aizu T."/>
            <person name="Enomoto A."/>
            <person name="Kondo K."/>
            <person name="Tanaka S."/>
            <person name="Hara Y."/>
            <person name="Koshikawa S."/>
            <person name="Sagara H."/>
            <person name="Miura T."/>
            <person name="Yokobori S."/>
            <person name="Miyagawa K."/>
            <person name="Suzuki Y."/>
            <person name="Kubo T."/>
            <person name="Oyama M."/>
            <person name="Kohara Y."/>
            <person name="Fujiyama A."/>
            <person name="Arakawa K."/>
            <person name="Katayama T."/>
            <person name="Toyoda A."/>
            <person name="Kunieda T."/>
        </authorList>
    </citation>
    <scope>NUCLEOTIDE SEQUENCE [LARGE SCALE GENOMIC DNA]</scope>
    <source>
        <strain evidence="17 18">YOKOZUNA-1</strain>
    </source>
</reference>
<keyword evidence="18" id="KW-1185">Reference proteome</keyword>
<evidence type="ECO:0000256" key="13">
    <source>
        <dbReference type="ARBA" id="ARBA00048366"/>
    </source>
</evidence>
<dbReference type="SUPFAM" id="SSF55821">
    <property type="entry name" value="YrdC/RibB"/>
    <property type="match status" value="1"/>
</dbReference>
<dbReference type="Gene3D" id="3.90.870.10">
    <property type="entry name" value="DHBP synthase"/>
    <property type="match status" value="1"/>
</dbReference>
<comment type="function">
    <text evidence="14">Cytoplasmic and mitochondrial threonylcarbamoyl-AMP synthase required for the formation of a threonylcarbamoyl group on adenosine at position 37 (t(6)A37) in tRNAs that read codons beginning with adenine. Catalyzes the conversion of L-threonine, HCO(3)(-)/CO(2) and ATP to give threonylcarbamoyl-AMP (TC-AMP) as the acyladenylate intermediate, with the release of diphosphate. Participates in t(6)A37 formation in cytoplasmic and mitochondrial tRNAs. May regulate the activity of some transporters.</text>
</comment>
<organism evidence="17 18">
    <name type="scientific">Ramazzottius varieornatus</name>
    <name type="common">Water bear</name>
    <name type="synonym">Tardigrade</name>
    <dbReference type="NCBI Taxonomy" id="947166"/>
    <lineage>
        <taxon>Eukaryota</taxon>
        <taxon>Metazoa</taxon>
        <taxon>Ecdysozoa</taxon>
        <taxon>Tardigrada</taxon>
        <taxon>Eutardigrada</taxon>
        <taxon>Parachela</taxon>
        <taxon>Hypsibioidea</taxon>
        <taxon>Ramazzottiidae</taxon>
        <taxon>Ramazzottius</taxon>
    </lineage>
</organism>
<evidence type="ECO:0000259" key="16">
    <source>
        <dbReference type="PROSITE" id="PS51163"/>
    </source>
</evidence>
<dbReference type="InterPro" id="IPR050156">
    <property type="entry name" value="TC-AMP_synthase_SUA5"/>
</dbReference>
<dbReference type="OrthoDB" id="3648309at2759"/>
<evidence type="ECO:0000256" key="12">
    <source>
        <dbReference type="ARBA" id="ARBA00023136"/>
    </source>
</evidence>
<evidence type="ECO:0000256" key="5">
    <source>
        <dbReference type="ARBA" id="ARBA00012584"/>
    </source>
</evidence>
<dbReference type="FunFam" id="3.90.870.10:FF:000007">
    <property type="entry name" value="YrdC N6-threonylcarbamoyltransferase domain containing"/>
    <property type="match status" value="1"/>
</dbReference>
<evidence type="ECO:0000256" key="14">
    <source>
        <dbReference type="ARBA" id="ARBA00058524"/>
    </source>
</evidence>
<accession>A0A1D1VB72</accession>
<dbReference type="GO" id="GO:0000049">
    <property type="term" value="F:tRNA binding"/>
    <property type="evidence" value="ECO:0007669"/>
    <property type="project" value="TreeGrafter"/>
</dbReference>
<keyword evidence="12" id="KW-0472">Membrane</keyword>
<comment type="catalytic activity">
    <reaction evidence="13">
        <text>L-threonine + hydrogencarbonate + ATP = L-threonylcarbamoyladenylate + diphosphate + H2O</text>
        <dbReference type="Rhea" id="RHEA:36407"/>
        <dbReference type="ChEBI" id="CHEBI:15377"/>
        <dbReference type="ChEBI" id="CHEBI:17544"/>
        <dbReference type="ChEBI" id="CHEBI:30616"/>
        <dbReference type="ChEBI" id="CHEBI:33019"/>
        <dbReference type="ChEBI" id="CHEBI:57926"/>
        <dbReference type="ChEBI" id="CHEBI:73682"/>
        <dbReference type="EC" id="2.7.7.87"/>
    </reaction>
</comment>
<dbReference type="PANTHER" id="PTHR17490">
    <property type="entry name" value="SUA5"/>
    <property type="match status" value="1"/>
</dbReference>
<evidence type="ECO:0000256" key="10">
    <source>
        <dbReference type="ARBA" id="ARBA00022946"/>
    </source>
</evidence>
<keyword evidence="10" id="KW-0809">Transit peptide</keyword>
<sequence>MVGGFAPIFSCRAVLSAYRSALMMTLASTGRSRAAVPENADISSNRTTPPGASTSATVVSLSKDYEHALDLAKRALKAEKLIALPTDTIYGIAGLAQSSSALQKIYEVKERDIGKPVAICVGKAADVHKWAYVDVPSGLLESLLPGPVTLVFRRRPELNPELNRGTSLIGVRVPNHAYMQKLAASCGEPLALTSANKSGGQSTLFVEEFKELWPHLELVVDGGRSSGLSEDVARLGSTVVDLSQPATFSIIRDGSALLPTVSVLKKFGLTNKQELEVTVANGAVNCTVQRDQR</sequence>
<dbReference type="STRING" id="947166.A0A1D1VB72"/>
<feature type="domain" description="YrdC-like" evidence="16">
    <location>
        <begin position="66"/>
        <end position="256"/>
    </location>
</feature>
<dbReference type="AlphaFoldDB" id="A0A1D1VB72"/>
<evidence type="ECO:0000256" key="4">
    <source>
        <dbReference type="ARBA" id="ARBA00007663"/>
    </source>
</evidence>
<evidence type="ECO:0000256" key="8">
    <source>
        <dbReference type="ARBA" id="ARBA00022490"/>
    </source>
</evidence>
<evidence type="ECO:0000313" key="18">
    <source>
        <dbReference type="Proteomes" id="UP000186922"/>
    </source>
</evidence>
<dbReference type="EC" id="2.7.7.87" evidence="5"/>
<comment type="subunit">
    <text evidence="15">Interacts with RSC1A1.</text>
</comment>
<dbReference type="EMBL" id="BDGG01000003">
    <property type="protein sequence ID" value="GAU96987.1"/>
    <property type="molecule type" value="Genomic_DNA"/>
</dbReference>
<name>A0A1D1VB72_RAMVA</name>
<dbReference type="GO" id="GO:0006450">
    <property type="term" value="P:regulation of translational fidelity"/>
    <property type="evidence" value="ECO:0007669"/>
    <property type="project" value="TreeGrafter"/>
</dbReference>
<dbReference type="GO" id="GO:0061710">
    <property type="term" value="F:L-threonylcarbamoyladenylate synthase"/>
    <property type="evidence" value="ECO:0007669"/>
    <property type="project" value="UniProtKB-EC"/>
</dbReference>
<evidence type="ECO:0000313" key="17">
    <source>
        <dbReference type="EMBL" id="GAU96987.1"/>
    </source>
</evidence>
<dbReference type="GO" id="GO:0005739">
    <property type="term" value="C:mitochondrion"/>
    <property type="evidence" value="ECO:0007669"/>
    <property type="project" value="UniProtKB-SubCell"/>
</dbReference>
<dbReference type="Proteomes" id="UP000186922">
    <property type="component" value="Unassembled WGS sequence"/>
</dbReference>